<keyword evidence="1" id="KW-0472">Membrane</keyword>
<proteinExistence type="predicted"/>
<accession>A0A7L6N266</accession>
<evidence type="ECO:0000313" key="2">
    <source>
        <dbReference type="EMBL" id="QLY39661.1"/>
    </source>
</evidence>
<sequence length="955" mass="106010">MFLNVFASIDIVFYIIIGIAVFFGFLRGFKKSLFTFIVMAIFYIVFFITLDLMVDVLWKMELSFLGNVLSNLDSSLANFQSFENDYQAIIQVLFNDSFDFSQADMNALAIGLVQFAVKIIWAIAYFTVILILYKIITGIIRLIVVRKKGKKRHLLGAVVGALNGAMAVFVSLIVLGGGISFIESATLIMPDDEASNTETLSLVSRPNILELNRSIIQDQMNTLAESNSDPLIPSETREMMDELVENYNNNVIVKIANSIKVSSTYDESVEVPLHINLFDSVLSFEYKETNIALRHELSMFSKAYNVILNSDYADSNEITDIKGEDIRLAFSYLESSAILPTSLPIIIKYLAEENEITLSVSDEELYNYDYKAELGRLSNIIAGLFDILNEQAVSIDADGNEVTIDGAWVKGIFDDVSESRIILLATEAFLVPMIEEGEGGLSSMLDIPSNFSWENEYLALGNILAEFVDNDISIKSIESSDFNTLIESFAQIDITVLLDSELLTSALINILSQETDVEGVDFLTVPQNITWRSTELQTGELEYLLVAIKNIIIDNDGLDLENFDMDVLTSLSETTIDSILDSYIMRATITTEINALELGDSILVIPDETLDSQNYYSKTALNNLINAIELIYDDIDNFSLDTLFAMDSSEYDVLFESKIIRATVTSELENLDLGSFTLIIPDNTYENDDYLYKNEIVELMTSIQVISDDISTFSIETLYTLTDQELDDLLASKVIQATVSDIILANAVLTPSAGSIVFIVPSIFRENIQVNNLSAEQIESTELKAIIKSFNALGITDYDGGLDPSSLGSNLDYALILNSGSMHLTIDHMIQSNSEINSGIPDKAKADIYGFNDILIKDEITNFILASQAFTGEGSDVQTVDFDSLDIVSLSQMPEAQRTTILSSMIVRNILTPKVEDADDIDPTFALTAGDYEDGDINSFLTLAGFNRYIDHLNN</sequence>
<keyword evidence="1" id="KW-1133">Transmembrane helix</keyword>
<gene>
    <name evidence="2" type="ORF">HF295_01795</name>
</gene>
<keyword evidence="1" id="KW-0812">Transmembrane</keyword>
<evidence type="ECO:0000256" key="1">
    <source>
        <dbReference type="SAM" id="Phobius"/>
    </source>
</evidence>
<organism evidence="2 3">
    <name type="scientific">Hujiaoplasma nucleasis</name>
    <dbReference type="NCBI Taxonomy" id="2725268"/>
    <lineage>
        <taxon>Bacteria</taxon>
        <taxon>Bacillati</taxon>
        <taxon>Mycoplasmatota</taxon>
        <taxon>Mollicutes</taxon>
        <taxon>Candidatus Izemoplasmatales</taxon>
        <taxon>Hujiaoplasmataceae</taxon>
        <taxon>Hujiaoplasma</taxon>
    </lineage>
</organism>
<feature type="transmembrane region" description="Helical" evidence="1">
    <location>
        <begin position="33"/>
        <end position="54"/>
    </location>
</feature>
<dbReference type="KEGG" id="tbk:HF295_01795"/>
<dbReference type="RefSeq" id="WP_312032139.1">
    <property type="nucleotide sequence ID" value="NZ_CP051151.1"/>
</dbReference>
<feature type="transmembrane region" description="Helical" evidence="1">
    <location>
        <begin position="107"/>
        <end position="133"/>
    </location>
</feature>
<dbReference type="Proteomes" id="UP000512167">
    <property type="component" value="Chromosome"/>
</dbReference>
<feature type="transmembrane region" description="Helical" evidence="1">
    <location>
        <begin position="154"/>
        <end position="182"/>
    </location>
</feature>
<protein>
    <submittedName>
        <fullName evidence="2">Uncharacterized protein</fullName>
    </submittedName>
</protein>
<dbReference type="EMBL" id="CP051151">
    <property type="protein sequence ID" value="QLY39661.1"/>
    <property type="molecule type" value="Genomic_DNA"/>
</dbReference>
<dbReference type="AlphaFoldDB" id="A0A7L6N266"/>
<feature type="transmembrane region" description="Helical" evidence="1">
    <location>
        <begin position="6"/>
        <end position="26"/>
    </location>
</feature>
<evidence type="ECO:0000313" key="3">
    <source>
        <dbReference type="Proteomes" id="UP000512167"/>
    </source>
</evidence>
<keyword evidence="3" id="KW-1185">Reference proteome</keyword>
<name>A0A7L6N266_9MOLU</name>
<reference evidence="2 3" key="1">
    <citation type="submission" date="2020-04" db="EMBL/GenBank/DDBJ databases">
        <authorList>
            <person name="Zheng R.K."/>
            <person name="Sun C.M."/>
        </authorList>
    </citation>
    <scope>NUCLEOTIDE SEQUENCE [LARGE SCALE GENOMIC DNA]</scope>
    <source>
        <strain evidence="3">zrk29</strain>
    </source>
</reference>